<dbReference type="GO" id="GO:0046872">
    <property type="term" value="F:metal ion binding"/>
    <property type="evidence" value="ECO:0007669"/>
    <property type="project" value="UniProtKB-KW"/>
</dbReference>
<dbReference type="InterPro" id="IPR003374">
    <property type="entry name" value="ApbE-like_sf"/>
</dbReference>
<comment type="caution">
    <text evidence="11">The sequence shown here is derived from an EMBL/GenBank/DDBJ whole genome shotgun (WGS) entry which is preliminary data.</text>
</comment>
<dbReference type="Proteomes" id="UP001138997">
    <property type="component" value="Unassembled WGS sequence"/>
</dbReference>
<dbReference type="GO" id="GO:0016740">
    <property type="term" value="F:transferase activity"/>
    <property type="evidence" value="ECO:0007669"/>
    <property type="project" value="UniProtKB-KW"/>
</dbReference>
<evidence type="ECO:0000256" key="5">
    <source>
        <dbReference type="ARBA" id="ARBA00022679"/>
    </source>
</evidence>
<dbReference type="InterPro" id="IPR024932">
    <property type="entry name" value="ApbE"/>
</dbReference>
<name>A0A9X1SSC8_9ACTN</name>
<gene>
    <name evidence="11" type="ORF">LR394_01080</name>
</gene>
<keyword evidence="4" id="KW-0285">Flavoprotein</keyword>
<keyword evidence="6" id="KW-0479">Metal-binding</keyword>
<keyword evidence="12" id="KW-1185">Reference proteome</keyword>
<evidence type="ECO:0000256" key="1">
    <source>
        <dbReference type="ARBA" id="ARBA00001946"/>
    </source>
</evidence>
<evidence type="ECO:0000256" key="9">
    <source>
        <dbReference type="ARBA" id="ARBA00031306"/>
    </source>
</evidence>
<comment type="cofactor">
    <cofactor evidence="1">
        <name>Mg(2+)</name>
        <dbReference type="ChEBI" id="CHEBI:18420"/>
    </cofactor>
</comment>
<protein>
    <recommendedName>
        <fullName evidence="3">FAD:protein FMN transferase</fullName>
        <ecNumber evidence="2">2.7.1.180</ecNumber>
    </recommendedName>
    <alternativeName>
        <fullName evidence="9">Flavin transferase</fullName>
    </alternativeName>
</protein>
<dbReference type="EMBL" id="JAJOMB010000001">
    <property type="protein sequence ID" value="MCD5309475.1"/>
    <property type="molecule type" value="Genomic_DNA"/>
</dbReference>
<dbReference type="RefSeq" id="WP_231438400.1">
    <property type="nucleotide sequence ID" value="NZ_JAJOMB010000001.1"/>
</dbReference>
<dbReference type="Gene3D" id="3.10.520.10">
    <property type="entry name" value="ApbE-like domains"/>
    <property type="match status" value="1"/>
</dbReference>
<organism evidence="11 12">
    <name type="scientific">Kineosporia babensis</name>
    <dbReference type="NCBI Taxonomy" id="499548"/>
    <lineage>
        <taxon>Bacteria</taxon>
        <taxon>Bacillati</taxon>
        <taxon>Actinomycetota</taxon>
        <taxon>Actinomycetes</taxon>
        <taxon>Kineosporiales</taxon>
        <taxon>Kineosporiaceae</taxon>
        <taxon>Kineosporia</taxon>
    </lineage>
</organism>
<evidence type="ECO:0000256" key="3">
    <source>
        <dbReference type="ARBA" id="ARBA00016337"/>
    </source>
</evidence>
<dbReference type="PANTHER" id="PTHR30040">
    <property type="entry name" value="THIAMINE BIOSYNTHESIS LIPOPROTEIN APBE"/>
    <property type="match status" value="1"/>
</dbReference>
<keyword evidence="8" id="KW-0460">Magnesium</keyword>
<keyword evidence="7" id="KW-0274">FAD</keyword>
<evidence type="ECO:0000256" key="7">
    <source>
        <dbReference type="ARBA" id="ARBA00022827"/>
    </source>
</evidence>
<accession>A0A9X1SSC8</accession>
<keyword evidence="5 11" id="KW-0808">Transferase</keyword>
<evidence type="ECO:0000256" key="6">
    <source>
        <dbReference type="ARBA" id="ARBA00022723"/>
    </source>
</evidence>
<reference evidence="11" key="1">
    <citation type="submission" date="2021-11" db="EMBL/GenBank/DDBJ databases">
        <title>Streptomyces corallinus and Kineosporia corallina sp. nov., two new coral-derived marine actinobacteria.</title>
        <authorList>
            <person name="Buangrab K."/>
            <person name="Sutthacheep M."/>
            <person name="Yeemin T."/>
            <person name="Harunari E."/>
            <person name="Igarashi Y."/>
            <person name="Sripreechasak P."/>
            <person name="Kanchanasin P."/>
            <person name="Tanasupawat S."/>
            <person name="Phongsopitanun W."/>
        </authorList>
    </citation>
    <scope>NUCLEOTIDE SEQUENCE</scope>
    <source>
        <strain evidence="11">JCM 31032</strain>
    </source>
</reference>
<dbReference type="AlphaFoldDB" id="A0A9X1SSC8"/>
<comment type="catalytic activity">
    <reaction evidence="10">
        <text>L-threonyl-[protein] + FAD = FMN-L-threonyl-[protein] + AMP + H(+)</text>
        <dbReference type="Rhea" id="RHEA:36847"/>
        <dbReference type="Rhea" id="RHEA-COMP:11060"/>
        <dbReference type="Rhea" id="RHEA-COMP:11061"/>
        <dbReference type="ChEBI" id="CHEBI:15378"/>
        <dbReference type="ChEBI" id="CHEBI:30013"/>
        <dbReference type="ChEBI" id="CHEBI:57692"/>
        <dbReference type="ChEBI" id="CHEBI:74257"/>
        <dbReference type="ChEBI" id="CHEBI:456215"/>
        <dbReference type="EC" id="2.7.1.180"/>
    </reaction>
</comment>
<proteinExistence type="predicted"/>
<sequence length="333" mass="35398">MPLLETLPVLPTVRQWSVWSTTARIVVTDPEIADAAAELVAEQLSEVDEACSRFRDDSELIRVQQRMSAAGVTVSPLLAVLLGAALEAAEKTDGDVDPTLADDLAALGYTEDYSVIEAQAGELTVPITLTRRRRHDWRDVTLTERRLQMPADVRLDLGATAKAWAADRAARTIAARFGVGVLVSLGGDIATAGPAPEPGWQVLVQDGAAEPASRVGLDEGLAGLATSSTVSRSWRNGTRAVHHILNPASGLPAEPVWRTVSVAAGSCLDANMLSTGAIVRGEEALPWLREQGHPARLVAADGRVLCINGWPADQAVAVDAEQVHEIRLDRQAA</sequence>
<evidence type="ECO:0000256" key="4">
    <source>
        <dbReference type="ARBA" id="ARBA00022630"/>
    </source>
</evidence>
<dbReference type="Pfam" id="PF02424">
    <property type="entry name" value="ApbE"/>
    <property type="match status" value="1"/>
</dbReference>
<evidence type="ECO:0000256" key="10">
    <source>
        <dbReference type="ARBA" id="ARBA00048540"/>
    </source>
</evidence>
<dbReference type="PANTHER" id="PTHR30040:SF2">
    <property type="entry name" value="FAD:PROTEIN FMN TRANSFERASE"/>
    <property type="match status" value="1"/>
</dbReference>
<evidence type="ECO:0000256" key="8">
    <source>
        <dbReference type="ARBA" id="ARBA00022842"/>
    </source>
</evidence>
<evidence type="ECO:0000256" key="2">
    <source>
        <dbReference type="ARBA" id="ARBA00011955"/>
    </source>
</evidence>
<evidence type="ECO:0000313" key="11">
    <source>
        <dbReference type="EMBL" id="MCD5309475.1"/>
    </source>
</evidence>
<dbReference type="SUPFAM" id="SSF143631">
    <property type="entry name" value="ApbE-like"/>
    <property type="match status" value="1"/>
</dbReference>
<dbReference type="EC" id="2.7.1.180" evidence="2"/>
<evidence type="ECO:0000313" key="12">
    <source>
        <dbReference type="Proteomes" id="UP001138997"/>
    </source>
</evidence>